<keyword evidence="1" id="KW-1185">Reference proteome</keyword>
<evidence type="ECO:0000313" key="2">
    <source>
        <dbReference type="WBParaSite" id="SRDH1_15120.1"/>
    </source>
</evidence>
<reference evidence="1" key="1">
    <citation type="submission" date="2022-06" db="EMBL/GenBank/DDBJ databases">
        <authorList>
            <person name="Berger JAMES D."/>
            <person name="Berger JAMES D."/>
        </authorList>
    </citation>
    <scope>NUCLEOTIDE SEQUENCE [LARGE SCALE GENOMIC DNA]</scope>
</reference>
<accession>A0AA85EMQ2</accession>
<evidence type="ECO:0000313" key="1">
    <source>
        <dbReference type="Proteomes" id="UP000050792"/>
    </source>
</evidence>
<dbReference type="WBParaSite" id="SRDH1_15120.1">
    <property type="protein sequence ID" value="SRDH1_15120.1"/>
    <property type="gene ID" value="SRDH1_15120"/>
</dbReference>
<proteinExistence type="predicted"/>
<protein>
    <submittedName>
        <fullName evidence="2">Uncharacterized protein</fullName>
    </submittedName>
</protein>
<name>A0AA85EMQ2_9TREM</name>
<organism evidence="1 2">
    <name type="scientific">Schistosoma rodhaini</name>
    <dbReference type="NCBI Taxonomy" id="6188"/>
    <lineage>
        <taxon>Eukaryota</taxon>
        <taxon>Metazoa</taxon>
        <taxon>Spiralia</taxon>
        <taxon>Lophotrochozoa</taxon>
        <taxon>Platyhelminthes</taxon>
        <taxon>Trematoda</taxon>
        <taxon>Digenea</taxon>
        <taxon>Strigeidida</taxon>
        <taxon>Schistosomatoidea</taxon>
        <taxon>Schistosomatidae</taxon>
        <taxon>Schistosoma</taxon>
    </lineage>
</organism>
<dbReference type="Proteomes" id="UP000050792">
    <property type="component" value="Unassembled WGS sequence"/>
</dbReference>
<dbReference type="AlphaFoldDB" id="A0AA85EMQ2"/>
<reference evidence="2" key="2">
    <citation type="submission" date="2023-11" db="UniProtKB">
        <authorList>
            <consortium name="WormBaseParasite"/>
        </authorList>
    </citation>
    <scope>IDENTIFICATION</scope>
</reference>
<sequence length="725" mass="82444">MDGDILNVVHSIKTGENDNAAVCIPFERLAQYLLLDKDSLPINLRLSLTECIANMAFNPSIIGLKGFELLFPGLWNSVYLSPSTDRTIPSLVFPVLNQIIQFNTFVDFNGSLPSVLTISVEKTCELYMSETDCLLFLSELLQYGVKHNIDFKDSLVKSLTVCCEKFDPSCKDDLLWNYLILMIKLINLMPTIDSSKGLLEHLKHPILFCLNCLKTKRFYSINKQFCIVLQFLVALSNVFQSLKWLGNFCNQTNHGEPFTLVVTTLTIELRLYLTQKSSKNNNSKNVSNNVQCALYSGSEKEKTVGISSENCTDILICSDPSVINRNILEACLLLFQYCLQELQKSNTDDNDLDTANKCSDNSSYCSLISHATDDTVKNIWLQCLDTGELLRNLLSSFHLSIKNQDPSCEICNDTHFLWDKSVNEIKPLGAILLETYFSWIELYFKTHCMELEKDFEIMSVFEELFNKYLTPVLPILDTLMTNFFENHHLSTNSHQISSTDNSKILQSVANISTILIQLCKIPSNPHLSANLFGYNSTGRPFRGNMICKWLKESCCANIITAQKSNTRSFVILVTNILELINSCLLNTLLLDTKDSLQETDLLMWLLSPGDLLKFFAGNWISLVDSLIVNEPSLCIEYICTVIKMWIVYYKWSEVFSFNVCDQMKKYLSDIPDELLKRIDKILSLFEVASLDYSAGYHLSNLRDAFTEAANLDTRFSDISTLVRDF</sequence>